<dbReference type="Pfam" id="PF04082">
    <property type="entry name" value="Fungal_trans"/>
    <property type="match status" value="1"/>
</dbReference>
<dbReference type="GO" id="GO:0045944">
    <property type="term" value="P:positive regulation of transcription by RNA polymerase II"/>
    <property type="evidence" value="ECO:0007669"/>
    <property type="project" value="TreeGrafter"/>
</dbReference>
<feature type="domain" description="Zn(2)-C6 fungal-type" evidence="8">
    <location>
        <begin position="48"/>
        <end position="79"/>
    </location>
</feature>
<evidence type="ECO:0000256" key="3">
    <source>
        <dbReference type="ARBA" id="ARBA00023015"/>
    </source>
</evidence>
<keyword evidence="6" id="KW-0539">Nucleus</keyword>
<dbReference type="SMART" id="SM00066">
    <property type="entry name" value="GAL4"/>
    <property type="match status" value="1"/>
</dbReference>
<proteinExistence type="predicted"/>
<dbReference type="PANTHER" id="PTHR47540">
    <property type="entry name" value="THIAMINE REPRESSIBLE GENES REGULATORY PROTEIN THI5"/>
    <property type="match status" value="1"/>
</dbReference>
<feature type="region of interest" description="Disordered" evidence="7">
    <location>
        <begin position="1"/>
        <end position="45"/>
    </location>
</feature>
<evidence type="ECO:0000256" key="2">
    <source>
        <dbReference type="ARBA" id="ARBA00022723"/>
    </source>
</evidence>
<dbReference type="SUPFAM" id="SSF57701">
    <property type="entry name" value="Zn2/Cys6 DNA-binding domain"/>
    <property type="match status" value="1"/>
</dbReference>
<feature type="compositionally biased region" description="Basic residues" evidence="7">
    <location>
        <begin position="35"/>
        <end position="44"/>
    </location>
</feature>
<dbReference type="SMART" id="SM00906">
    <property type="entry name" value="Fungal_trans"/>
    <property type="match status" value="1"/>
</dbReference>
<dbReference type="PROSITE" id="PS50048">
    <property type="entry name" value="ZN2_CY6_FUNGAL_2"/>
    <property type="match status" value="1"/>
</dbReference>
<dbReference type="CDD" id="cd00067">
    <property type="entry name" value="GAL4"/>
    <property type="match status" value="1"/>
</dbReference>
<protein>
    <recommendedName>
        <fullName evidence="8">Zn(2)-C6 fungal-type domain-containing protein</fullName>
    </recommendedName>
</protein>
<dbReference type="GO" id="GO:0043565">
    <property type="term" value="F:sequence-specific DNA binding"/>
    <property type="evidence" value="ECO:0007669"/>
    <property type="project" value="TreeGrafter"/>
</dbReference>
<dbReference type="InterPro" id="IPR051711">
    <property type="entry name" value="Stress_Response_Reg"/>
</dbReference>
<dbReference type="CDD" id="cd12148">
    <property type="entry name" value="fungal_TF_MHR"/>
    <property type="match status" value="1"/>
</dbReference>
<dbReference type="GO" id="GO:0008270">
    <property type="term" value="F:zinc ion binding"/>
    <property type="evidence" value="ECO:0007669"/>
    <property type="project" value="InterPro"/>
</dbReference>
<dbReference type="InterPro" id="IPR001138">
    <property type="entry name" value="Zn2Cys6_DnaBD"/>
</dbReference>
<keyword evidence="4" id="KW-0238">DNA-binding</keyword>
<dbReference type="GO" id="GO:0006351">
    <property type="term" value="P:DNA-templated transcription"/>
    <property type="evidence" value="ECO:0007669"/>
    <property type="project" value="InterPro"/>
</dbReference>
<name>A0A9P4J3S4_9PEZI</name>
<feature type="compositionally biased region" description="Polar residues" evidence="7">
    <location>
        <begin position="1"/>
        <end position="34"/>
    </location>
</feature>
<dbReference type="EMBL" id="ML996086">
    <property type="protein sequence ID" value="KAF2152725.1"/>
    <property type="molecule type" value="Genomic_DNA"/>
</dbReference>
<dbReference type="Proteomes" id="UP000799439">
    <property type="component" value="Unassembled WGS sequence"/>
</dbReference>
<evidence type="ECO:0000313" key="10">
    <source>
        <dbReference type="Proteomes" id="UP000799439"/>
    </source>
</evidence>
<dbReference type="PANTHER" id="PTHR47540:SF6">
    <property type="entry name" value="ZN(II)2CYS6 TRANSCRIPTION FACTOR (EUROFUNG)"/>
    <property type="match status" value="1"/>
</dbReference>
<evidence type="ECO:0000259" key="8">
    <source>
        <dbReference type="PROSITE" id="PS50048"/>
    </source>
</evidence>
<dbReference type="Pfam" id="PF00172">
    <property type="entry name" value="Zn_clus"/>
    <property type="match status" value="1"/>
</dbReference>
<keyword evidence="5" id="KW-0804">Transcription</keyword>
<comment type="subcellular location">
    <subcellularLocation>
        <location evidence="1">Nucleus</location>
    </subcellularLocation>
</comment>
<keyword evidence="2" id="KW-0479">Metal-binding</keyword>
<comment type="caution">
    <text evidence="9">The sequence shown here is derived from an EMBL/GenBank/DDBJ whole genome shotgun (WGS) entry which is preliminary data.</text>
</comment>
<dbReference type="Gene3D" id="4.10.240.10">
    <property type="entry name" value="Zn(2)-C6 fungal-type DNA-binding domain"/>
    <property type="match status" value="1"/>
</dbReference>
<reference evidence="9" key="1">
    <citation type="journal article" date="2020" name="Stud. Mycol.">
        <title>101 Dothideomycetes genomes: a test case for predicting lifestyles and emergence of pathogens.</title>
        <authorList>
            <person name="Haridas S."/>
            <person name="Albert R."/>
            <person name="Binder M."/>
            <person name="Bloem J."/>
            <person name="Labutti K."/>
            <person name="Salamov A."/>
            <person name="Andreopoulos B."/>
            <person name="Baker S."/>
            <person name="Barry K."/>
            <person name="Bills G."/>
            <person name="Bluhm B."/>
            <person name="Cannon C."/>
            <person name="Castanera R."/>
            <person name="Culley D."/>
            <person name="Daum C."/>
            <person name="Ezra D."/>
            <person name="Gonzalez J."/>
            <person name="Henrissat B."/>
            <person name="Kuo A."/>
            <person name="Liang C."/>
            <person name="Lipzen A."/>
            <person name="Lutzoni F."/>
            <person name="Magnuson J."/>
            <person name="Mondo S."/>
            <person name="Nolan M."/>
            <person name="Ohm R."/>
            <person name="Pangilinan J."/>
            <person name="Park H.-J."/>
            <person name="Ramirez L."/>
            <person name="Alfaro M."/>
            <person name="Sun H."/>
            <person name="Tritt A."/>
            <person name="Yoshinaga Y."/>
            <person name="Zwiers L.-H."/>
            <person name="Turgeon B."/>
            <person name="Goodwin S."/>
            <person name="Spatafora J."/>
            <person name="Crous P."/>
            <person name="Grigoriev I."/>
        </authorList>
    </citation>
    <scope>NUCLEOTIDE SEQUENCE</scope>
    <source>
        <strain evidence="9">CBS 260.36</strain>
    </source>
</reference>
<keyword evidence="10" id="KW-1185">Reference proteome</keyword>
<dbReference type="GO" id="GO:0000981">
    <property type="term" value="F:DNA-binding transcription factor activity, RNA polymerase II-specific"/>
    <property type="evidence" value="ECO:0007669"/>
    <property type="project" value="InterPro"/>
</dbReference>
<organism evidence="9 10">
    <name type="scientific">Myriangium duriaei CBS 260.36</name>
    <dbReference type="NCBI Taxonomy" id="1168546"/>
    <lineage>
        <taxon>Eukaryota</taxon>
        <taxon>Fungi</taxon>
        <taxon>Dikarya</taxon>
        <taxon>Ascomycota</taxon>
        <taxon>Pezizomycotina</taxon>
        <taxon>Dothideomycetes</taxon>
        <taxon>Dothideomycetidae</taxon>
        <taxon>Myriangiales</taxon>
        <taxon>Myriangiaceae</taxon>
        <taxon>Myriangium</taxon>
    </lineage>
</organism>
<dbReference type="PROSITE" id="PS00463">
    <property type="entry name" value="ZN2_CY6_FUNGAL_1"/>
    <property type="match status" value="1"/>
</dbReference>
<evidence type="ECO:0000256" key="6">
    <source>
        <dbReference type="ARBA" id="ARBA00023242"/>
    </source>
</evidence>
<evidence type="ECO:0000313" key="9">
    <source>
        <dbReference type="EMBL" id="KAF2152725.1"/>
    </source>
</evidence>
<dbReference type="GO" id="GO:0005634">
    <property type="term" value="C:nucleus"/>
    <property type="evidence" value="ECO:0007669"/>
    <property type="project" value="UniProtKB-SubCell"/>
</dbReference>
<evidence type="ECO:0000256" key="1">
    <source>
        <dbReference type="ARBA" id="ARBA00004123"/>
    </source>
</evidence>
<dbReference type="InterPro" id="IPR036864">
    <property type="entry name" value="Zn2-C6_fun-type_DNA-bd_sf"/>
</dbReference>
<sequence>MDETRTPQPSGPSLATPQSPSTVGSSPGIQSGSGRRSKVAKSKNRSVACKPCRKRKVKCSGGHPCPNCAQAGYADECVYNPRDRKVRISQQYIDSLVRENERLAARSTSAIPEPPATIQDEEDARNPLLEDRPWFLHVNSLDMPAHIGEAADTAFATKFRQSLSSRQVNHILRTQYYPDDLLLSLSYAECPWPSPSRARFLVTAALRHVTPCFYMINEKDILNKLSLFSRDPTTLDISSTYKLWSLFALGELYTSRGYGREMIRFPGVNYFAQATRTLSVPSERPRIDSVETRLLLSVYYFALNRRHSAGLCASSAIRISTVLGMHLNIAESDYDSPAVRQHRIRIWWTAYICDRMWTTKTGQPVTIEEDRIEVELPSDERLSEAERASLGNTAVLKCSIELARLSARTINALYSRRKLSMPFSHRVQNILRDLRNWSQNLPPDLCITSDSEGLTSQTPSVLYLHLSFNQCIILATRPILLRTFQMFKRAAGDQRRFQTSMPPAVRGLAETCMQCARHSYRLLSASWIDGSFATFDYFNTQYLFSATSILAISSVLPSSQQQEDRDSFETAVHLLEQLRDSGSFAAKDYCAHLSAVKENLAEYEASLVSTELTRHGADQSANGLTGMTTGEMALSDPFILDFLAQPDLDVSFIDPSIYDGQLADPNWPMTPDLVG</sequence>
<dbReference type="OrthoDB" id="3266505at2759"/>
<gene>
    <name evidence="9" type="ORF">K461DRAFT_268623</name>
</gene>
<accession>A0A9P4J3S4</accession>
<keyword evidence="3" id="KW-0805">Transcription regulation</keyword>
<dbReference type="InterPro" id="IPR007219">
    <property type="entry name" value="XnlR_reg_dom"/>
</dbReference>
<evidence type="ECO:0000256" key="4">
    <source>
        <dbReference type="ARBA" id="ARBA00023125"/>
    </source>
</evidence>
<evidence type="ECO:0000256" key="5">
    <source>
        <dbReference type="ARBA" id="ARBA00023163"/>
    </source>
</evidence>
<dbReference type="AlphaFoldDB" id="A0A9P4J3S4"/>
<evidence type="ECO:0000256" key="7">
    <source>
        <dbReference type="SAM" id="MobiDB-lite"/>
    </source>
</evidence>